<name>A0A0E9RK53_ANGAN</name>
<reference evidence="2" key="2">
    <citation type="journal article" date="2015" name="Fish Shellfish Immunol.">
        <title>Early steps in the European eel (Anguilla anguilla)-Vibrio vulnificus interaction in the gills: Role of the RtxA13 toxin.</title>
        <authorList>
            <person name="Callol A."/>
            <person name="Pajuelo D."/>
            <person name="Ebbesson L."/>
            <person name="Teles M."/>
            <person name="MacKenzie S."/>
            <person name="Amaro C."/>
        </authorList>
    </citation>
    <scope>NUCLEOTIDE SEQUENCE</scope>
</reference>
<sequence length="38" mass="4144">MLSRSSYQRGCGKHLVRVNPGTHDRGELRSGSRLGCGD</sequence>
<organism evidence="2">
    <name type="scientific">Anguilla anguilla</name>
    <name type="common">European freshwater eel</name>
    <name type="synonym">Muraena anguilla</name>
    <dbReference type="NCBI Taxonomy" id="7936"/>
    <lineage>
        <taxon>Eukaryota</taxon>
        <taxon>Metazoa</taxon>
        <taxon>Chordata</taxon>
        <taxon>Craniata</taxon>
        <taxon>Vertebrata</taxon>
        <taxon>Euteleostomi</taxon>
        <taxon>Actinopterygii</taxon>
        <taxon>Neopterygii</taxon>
        <taxon>Teleostei</taxon>
        <taxon>Anguilliformes</taxon>
        <taxon>Anguillidae</taxon>
        <taxon>Anguilla</taxon>
    </lineage>
</organism>
<dbReference type="EMBL" id="GBXM01079767">
    <property type="protein sequence ID" value="JAH28810.1"/>
    <property type="molecule type" value="Transcribed_RNA"/>
</dbReference>
<proteinExistence type="predicted"/>
<protein>
    <submittedName>
        <fullName evidence="2">Uncharacterized protein</fullName>
    </submittedName>
</protein>
<reference evidence="2" key="1">
    <citation type="submission" date="2014-11" db="EMBL/GenBank/DDBJ databases">
        <authorList>
            <person name="Amaro Gonzalez C."/>
        </authorList>
    </citation>
    <scope>NUCLEOTIDE SEQUENCE</scope>
</reference>
<feature type="region of interest" description="Disordered" evidence="1">
    <location>
        <begin position="1"/>
        <end position="38"/>
    </location>
</feature>
<dbReference type="AlphaFoldDB" id="A0A0E9RK53"/>
<accession>A0A0E9RK53</accession>
<evidence type="ECO:0000256" key="1">
    <source>
        <dbReference type="SAM" id="MobiDB-lite"/>
    </source>
</evidence>
<evidence type="ECO:0000313" key="2">
    <source>
        <dbReference type="EMBL" id="JAH28810.1"/>
    </source>
</evidence>